<evidence type="ECO:0008006" key="4">
    <source>
        <dbReference type="Google" id="ProtNLM"/>
    </source>
</evidence>
<gene>
    <name evidence="2" type="ORF">FHY64_12120</name>
</gene>
<sequence length="219" mass="23699">MRRLLLWLAFILPTVAGAQESFATFARAVTNDAAVLARIDDILADPPVRTEDIGYYGFEDALPSKRALMTMLYRLSEAGALISVEDKSVSNLPAALTEAEVIAPDPENRFLTLPGFSGEGANSPRRDPLIALRRGFASHVDALNAAAAARGFTLIEVRKEGDELLLWPAPVAAAEEWSGVVLAPGVTLVPFDGVTYWSLLTYELMLDERDSALPDGLQE</sequence>
<feature type="signal peptide" evidence="1">
    <location>
        <begin position="1"/>
        <end position="18"/>
    </location>
</feature>
<evidence type="ECO:0000313" key="2">
    <source>
        <dbReference type="EMBL" id="TNY33973.1"/>
    </source>
</evidence>
<name>A0A5C5GH04_9RHOB</name>
<keyword evidence="3" id="KW-1185">Reference proteome</keyword>
<protein>
    <recommendedName>
        <fullName evidence="4">DUF2066 domain-containing protein</fullName>
    </recommendedName>
</protein>
<proteinExistence type="predicted"/>
<feature type="chain" id="PRO_5022729992" description="DUF2066 domain-containing protein" evidence="1">
    <location>
        <begin position="19"/>
        <end position="219"/>
    </location>
</feature>
<keyword evidence="1" id="KW-0732">Signal</keyword>
<accession>A0A5C5GH04</accession>
<organism evidence="2 3">
    <name type="scientific">Pelagovum pacificum</name>
    <dbReference type="NCBI Taxonomy" id="2588711"/>
    <lineage>
        <taxon>Bacteria</taxon>
        <taxon>Pseudomonadati</taxon>
        <taxon>Pseudomonadota</taxon>
        <taxon>Alphaproteobacteria</taxon>
        <taxon>Rhodobacterales</taxon>
        <taxon>Paracoccaceae</taxon>
        <taxon>Pelagovum</taxon>
    </lineage>
</organism>
<evidence type="ECO:0000313" key="3">
    <source>
        <dbReference type="Proteomes" id="UP000314011"/>
    </source>
</evidence>
<dbReference type="Proteomes" id="UP000314011">
    <property type="component" value="Unassembled WGS sequence"/>
</dbReference>
<dbReference type="EMBL" id="VFFF01000001">
    <property type="protein sequence ID" value="TNY33973.1"/>
    <property type="molecule type" value="Genomic_DNA"/>
</dbReference>
<dbReference type="AlphaFoldDB" id="A0A5C5GH04"/>
<dbReference type="RefSeq" id="WP_140194877.1">
    <property type="nucleotide sequence ID" value="NZ_CP065915.1"/>
</dbReference>
<reference evidence="2 3" key="1">
    <citation type="submission" date="2019-06" db="EMBL/GenBank/DDBJ databases">
        <title>Genome of new Rhodobacteraceae sp. SM1903.</title>
        <authorList>
            <person name="Ren X."/>
        </authorList>
    </citation>
    <scope>NUCLEOTIDE SEQUENCE [LARGE SCALE GENOMIC DNA]</scope>
    <source>
        <strain evidence="2 3">SM1903</strain>
    </source>
</reference>
<dbReference type="OrthoDB" id="7739210at2"/>
<comment type="caution">
    <text evidence="2">The sequence shown here is derived from an EMBL/GenBank/DDBJ whole genome shotgun (WGS) entry which is preliminary data.</text>
</comment>
<evidence type="ECO:0000256" key="1">
    <source>
        <dbReference type="SAM" id="SignalP"/>
    </source>
</evidence>